<keyword evidence="1" id="KW-0812">Transmembrane</keyword>
<dbReference type="Proteomes" id="UP001152799">
    <property type="component" value="Chromosome 4"/>
</dbReference>
<dbReference type="EMBL" id="OU892280">
    <property type="protein sequence ID" value="CAG9767711.1"/>
    <property type="molecule type" value="Genomic_DNA"/>
</dbReference>
<keyword evidence="1" id="KW-1133">Transmembrane helix</keyword>
<protein>
    <submittedName>
        <fullName evidence="2">Uncharacterized protein</fullName>
    </submittedName>
</protein>
<keyword evidence="3" id="KW-1185">Reference proteome</keyword>
<evidence type="ECO:0000256" key="1">
    <source>
        <dbReference type="SAM" id="Phobius"/>
    </source>
</evidence>
<dbReference type="OrthoDB" id="6381603at2759"/>
<gene>
    <name evidence="2" type="ORF">CEUTPL_LOCUS8270</name>
</gene>
<evidence type="ECO:0000313" key="3">
    <source>
        <dbReference type="Proteomes" id="UP001152799"/>
    </source>
</evidence>
<organism evidence="2 3">
    <name type="scientific">Ceutorhynchus assimilis</name>
    <name type="common">cabbage seed weevil</name>
    <dbReference type="NCBI Taxonomy" id="467358"/>
    <lineage>
        <taxon>Eukaryota</taxon>
        <taxon>Metazoa</taxon>
        <taxon>Ecdysozoa</taxon>
        <taxon>Arthropoda</taxon>
        <taxon>Hexapoda</taxon>
        <taxon>Insecta</taxon>
        <taxon>Pterygota</taxon>
        <taxon>Neoptera</taxon>
        <taxon>Endopterygota</taxon>
        <taxon>Coleoptera</taxon>
        <taxon>Polyphaga</taxon>
        <taxon>Cucujiformia</taxon>
        <taxon>Curculionidae</taxon>
        <taxon>Ceutorhynchinae</taxon>
        <taxon>Ceutorhynchus</taxon>
    </lineage>
</organism>
<keyword evidence="1" id="KW-0472">Membrane</keyword>
<reference evidence="2" key="1">
    <citation type="submission" date="2022-01" db="EMBL/GenBank/DDBJ databases">
        <authorList>
            <person name="King R."/>
        </authorList>
    </citation>
    <scope>NUCLEOTIDE SEQUENCE</scope>
</reference>
<sequence>MMIFPEISSSITKEPNVTTTSTAKPEFEGDDAKYLIVPLVVIVVVMLLSLLVYCMAKRRKMDRLRRDIAKLYEYDEKDLEWEPLNSFEFPLYNSGDLNPAFSRRSSFKENYMPTTNL</sequence>
<accession>A0A9N9MQ98</accession>
<evidence type="ECO:0000313" key="2">
    <source>
        <dbReference type="EMBL" id="CAG9767711.1"/>
    </source>
</evidence>
<proteinExistence type="predicted"/>
<feature type="transmembrane region" description="Helical" evidence="1">
    <location>
        <begin position="34"/>
        <end position="56"/>
    </location>
</feature>
<dbReference type="AlphaFoldDB" id="A0A9N9MQ98"/>
<name>A0A9N9MQ98_9CUCU</name>